<sequence>MAVFGSIEELRGAAGTDLGTSGWTTISQDRIDAFGECTEDRQWIHVDPVRAAAGPFGGPIAHGYLTLSLVSVFLEDLIAVRGVRAAVNYGLDKVRFPAPVPAGARVRGHGRVLSVEEVPGGVQVALGLTVECDAQDKPVCVAQSLARYLAD</sequence>
<reference evidence="3 4" key="1">
    <citation type="submission" date="2016-10" db="EMBL/GenBank/DDBJ databases">
        <authorList>
            <person name="de Groot N.N."/>
        </authorList>
    </citation>
    <scope>NUCLEOTIDE SEQUENCE [LARGE SCALE GENOMIC DNA]</scope>
    <source>
        <strain evidence="3 4">JCM 11308</strain>
    </source>
</reference>
<organism evidence="3 4">
    <name type="scientific">Rhodococcus tukisamuensis</name>
    <dbReference type="NCBI Taxonomy" id="168276"/>
    <lineage>
        <taxon>Bacteria</taxon>
        <taxon>Bacillati</taxon>
        <taxon>Actinomycetota</taxon>
        <taxon>Actinomycetes</taxon>
        <taxon>Mycobacteriales</taxon>
        <taxon>Nocardiaceae</taxon>
        <taxon>Rhodococcus</taxon>
    </lineage>
</organism>
<evidence type="ECO:0000256" key="1">
    <source>
        <dbReference type="ARBA" id="ARBA00005254"/>
    </source>
</evidence>
<name>A0A1G6SH37_9NOCA</name>
<gene>
    <name evidence="3" type="ORF">SAMN05444580_103133</name>
</gene>
<dbReference type="InterPro" id="IPR029069">
    <property type="entry name" value="HotDog_dom_sf"/>
</dbReference>
<dbReference type="Proteomes" id="UP000199417">
    <property type="component" value="Unassembled WGS sequence"/>
</dbReference>
<dbReference type="InterPro" id="IPR039375">
    <property type="entry name" value="NodN-like"/>
</dbReference>
<dbReference type="SUPFAM" id="SSF54637">
    <property type="entry name" value="Thioesterase/thiol ester dehydrase-isomerase"/>
    <property type="match status" value="1"/>
</dbReference>
<keyword evidence="4" id="KW-1185">Reference proteome</keyword>
<dbReference type="AlphaFoldDB" id="A0A1G6SH37"/>
<dbReference type="Pfam" id="PF01575">
    <property type="entry name" value="MaoC_dehydratas"/>
    <property type="match status" value="1"/>
</dbReference>
<protein>
    <submittedName>
        <fullName evidence="3">Acyl dehydratase</fullName>
    </submittedName>
</protein>
<dbReference type="PANTHER" id="PTHR42993">
    <property type="entry name" value="MAOC-LIKE DEHYDRATASE DOMAIN-CONTAINING PROTEIN"/>
    <property type="match status" value="1"/>
</dbReference>
<evidence type="ECO:0000313" key="4">
    <source>
        <dbReference type="Proteomes" id="UP000199417"/>
    </source>
</evidence>
<dbReference type="RefSeq" id="WP_072843395.1">
    <property type="nucleotide sequence ID" value="NZ_FNAB01000003.1"/>
</dbReference>
<dbReference type="Gene3D" id="3.10.129.10">
    <property type="entry name" value="Hotdog Thioesterase"/>
    <property type="match status" value="1"/>
</dbReference>
<proteinExistence type="inferred from homology"/>
<dbReference type="CDD" id="cd03450">
    <property type="entry name" value="NodN"/>
    <property type="match status" value="1"/>
</dbReference>
<dbReference type="STRING" id="168276.SAMN05444580_103133"/>
<evidence type="ECO:0000259" key="2">
    <source>
        <dbReference type="Pfam" id="PF01575"/>
    </source>
</evidence>
<feature type="domain" description="MaoC-like" evidence="2">
    <location>
        <begin position="13"/>
        <end position="121"/>
    </location>
</feature>
<dbReference type="InterPro" id="IPR002539">
    <property type="entry name" value="MaoC-like_dom"/>
</dbReference>
<dbReference type="PANTHER" id="PTHR42993:SF1">
    <property type="entry name" value="MAOC-LIKE DEHYDRATASE DOMAIN-CONTAINING PROTEIN"/>
    <property type="match status" value="1"/>
</dbReference>
<comment type="similarity">
    <text evidence="1">Belongs to the enoyl-CoA hydratase/isomerase family.</text>
</comment>
<evidence type="ECO:0000313" key="3">
    <source>
        <dbReference type="EMBL" id="SDD15964.1"/>
    </source>
</evidence>
<accession>A0A1G6SH37</accession>
<dbReference type="EMBL" id="FNAB01000003">
    <property type="protein sequence ID" value="SDD15964.1"/>
    <property type="molecule type" value="Genomic_DNA"/>
</dbReference>